<feature type="transmembrane region" description="Helical" evidence="5">
    <location>
        <begin position="62"/>
        <end position="81"/>
    </location>
</feature>
<dbReference type="AlphaFoldDB" id="A0A2J8HR36"/>
<keyword evidence="2 5" id="KW-0812">Transmembrane</keyword>
<dbReference type="GO" id="GO:0051119">
    <property type="term" value="F:sugar transmembrane transporter activity"/>
    <property type="evidence" value="ECO:0007669"/>
    <property type="project" value="InterPro"/>
</dbReference>
<dbReference type="GO" id="GO:0016020">
    <property type="term" value="C:membrane"/>
    <property type="evidence" value="ECO:0007669"/>
    <property type="project" value="UniProtKB-SubCell"/>
</dbReference>
<evidence type="ECO:0000256" key="5">
    <source>
        <dbReference type="SAM" id="Phobius"/>
    </source>
</evidence>
<keyword evidence="3 5" id="KW-1133">Transmembrane helix</keyword>
<reference evidence="6 7" key="1">
    <citation type="submission" date="2018-01" db="EMBL/GenBank/DDBJ databases">
        <title>Draft genome sequences of six Vibrio diazotrophicus strains isolated from deep-sea sediments of the Baltic Sea.</title>
        <authorList>
            <person name="Castillo D."/>
            <person name="Vandieken V."/>
            <person name="Chiang O."/>
            <person name="Middelboe M."/>
        </authorList>
    </citation>
    <scope>NUCLEOTIDE SEQUENCE [LARGE SCALE GENOMIC DNA]</scope>
    <source>
        <strain evidence="6 7">60.27F</strain>
    </source>
</reference>
<dbReference type="EMBL" id="POSK01000028">
    <property type="protein sequence ID" value="PNI00730.1"/>
    <property type="molecule type" value="Genomic_DNA"/>
</dbReference>
<name>A0A2J8HR36_VIBDI</name>
<dbReference type="Proteomes" id="UP000236449">
    <property type="component" value="Unassembled WGS sequence"/>
</dbReference>
<proteinExistence type="predicted"/>
<evidence type="ECO:0000313" key="6">
    <source>
        <dbReference type="EMBL" id="PNI00730.1"/>
    </source>
</evidence>
<dbReference type="NCBIfam" id="NF037968">
    <property type="entry name" value="SemiSWEET_2"/>
    <property type="match status" value="1"/>
</dbReference>
<evidence type="ECO:0000256" key="3">
    <source>
        <dbReference type="ARBA" id="ARBA00022989"/>
    </source>
</evidence>
<comment type="caution">
    <text evidence="6">The sequence shown here is derived from an EMBL/GenBank/DDBJ whole genome shotgun (WGS) entry which is preliminary data.</text>
</comment>
<keyword evidence="4 5" id="KW-0472">Membrane</keyword>
<dbReference type="OrthoDB" id="122062at2"/>
<feature type="transmembrane region" description="Helical" evidence="5">
    <location>
        <begin position="39"/>
        <end position="56"/>
    </location>
</feature>
<evidence type="ECO:0000256" key="4">
    <source>
        <dbReference type="ARBA" id="ARBA00023136"/>
    </source>
</evidence>
<evidence type="ECO:0008006" key="8">
    <source>
        <dbReference type="Google" id="ProtNLM"/>
    </source>
</evidence>
<protein>
    <recommendedName>
        <fullName evidence="8">MtN3 and saliva related transmembrane protein</fullName>
    </recommendedName>
</protein>
<dbReference type="RefSeq" id="WP_102955346.1">
    <property type="nucleotide sequence ID" value="NZ_POSI01000023.1"/>
</dbReference>
<evidence type="ECO:0000313" key="7">
    <source>
        <dbReference type="Proteomes" id="UP000236449"/>
    </source>
</evidence>
<dbReference type="Gene3D" id="1.20.1280.290">
    <property type="match status" value="1"/>
</dbReference>
<dbReference type="InterPro" id="IPR006603">
    <property type="entry name" value="PQ-loop_rpt"/>
</dbReference>
<sequence length="90" mass="10208">MEHVSVIGYLAASLTTLSFLPQAIRVIKTQDTESISLTMYIMFVAGLLMWLVYGLLTNDAAVTWANLMTFIFALPILLLKYRAHRNCRKI</sequence>
<evidence type="ECO:0000256" key="1">
    <source>
        <dbReference type="ARBA" id="ARBA00004141"/>
    </source>
</evidence>
<organism evidence="6 7">
    <name type="scientific">Vibrio diazotrophicus</name>
    <dbReference type="NCBI Taxonomy" id="685"/>
    <lineage>
        <taxon>Bacteria</taxon>
        <taxon>Pseudomonadati</taxon>
        <taxon>Pseudomonadota</taxon>
        <taxon>Gammaproteobacteria</taxon>
        <taxon>Vibrionales</taxon>
        <taxon>Vibrionaceae</taxon>
        <taxon>Vibrio</taxon>
    </lineage>
</organism>
<dbReference type="Pfam" id="PF04193">
    <property type="entry name" value="PQ-loop"/>
    <property type="match status" value="1"/>
</dbReference>
<gene>
    <name evidence="6" type="ORF">C1N32_21235</name>
</gene>
<comment type="subcellular location">
    <subcellularLocation>
        <location evidence="1">Membrane</location>
        <topology evidence="1">Multi-pass membrane protein</topology>
    </subcellularLocation>
</comment>
<accession>A0A2J8HR36</accession>
<feature type="transmembrane region" description="Helical" evidence="5">
    <location>
        <begin position="6"/>
        <end position="27"/>
    </location>
</feature>
<dbReference type="InterPro" id="IPR047662">
    <property type="entry name" value="SemiSWEET"/>
</dbReference>
<evidence type="ECO:0000256" key="2">
    <source>
        <dbReference type="ARBA" id="ARBA00022692"/>
    </source>
</evidence>